<reference evidence="9" key="1">
    <citation type="journal article" date="2021" name="Proc. Natl. Acad. Sci. U.S.A.">
        <title>Three genomes in the algal genus Volvox reveal the fate of a haploid sex-determining region after a transition to homothallism.</title>
        <authorList>
            <person name="Yamamoto K."/>
            <person name="Hamaji T."/>
            <person name="Kawai-Toyooka H."/>
            <person name="Matsuzaki R."/>
            <person name="Takahashi F."/>
            <person name="Nishimura Y."/>
            <person name="Kawachi M."/>
            <person name="Noguchi H."/>
            <person name="Minakuchi Y."/>
            <person name="Umen J.G."/>
            <person name="Toyoda A."/>
            <person name="Nozaki H."/>
        </authorList>
    </citation>
    <scope>NUCLEOTIDE SEQUENCE</scope>
    <source>
        <strain evidence="9">NIES-3785</strain>
        <strain evidence="8">NIES-3786</strain>
    </source>
</reference>
<dbReference type="CDD" id="cd13132">
    <property type="entry name" value="MATE_eukaryotic"/>
    <property type="match status" value="1"/>
</dbReference>
<proteinExistence type="inferred from homology"/>
<comment type="caution">
    <text evidence="9">The sequence shown here is derived from an EMBL/GenBank/DDBJ whole genome shotgun (WGS) entry which is preliminary data.</text>
</comment>
<gene>
    <name evidence="8" type="ORF">Vretifemale_15535</name>
    <name evidence="9" type="ORF">Vretimale_1667</name>
</gene>
<evidence type="ECO:0000256" key="7">
    <source>
        <dbReference type="SAM" id="MobiDB-lite"/>
    </source>
</evidence>
<feature type="transmembrane region" description="Helical" evidence="6">
    <location>
        <begin position="401"/>
        <end position="422"/>
    </location>
</feature>
<evidence type="ECO:0000313" key="8">
    <source>
        <dbReference type="EMBL" id="GIL87423.1"/>
    </source>
</evidence>
<feature type="transmembrane region" description="Helical" evidence="6">
    <location>
        <begin position="362"/>
        <end position="381"/>
    </location>
</feature>
<evidence type="ECO:0000256" key="2">
    <source>
        <dbReference type="ARBA" id="ARBA00010199"/>
    </source>
</evidence>
<dbReference type="GO" id="GO:1990961">
    <property type="term" value="P:xenobiotic detoxification by transmembrane export across the plasma membrane"/>
    <property type="evidence" value="ECO:0007669"/>
    <property type="project" value="InterPro"/>
</dbReference>
<dbReference type="GO" id="GO:0016020">
    <property type="term" value="C:membrane"/>
    <property type="evidence" value="ECO:0007669"/>
    <property type="project" value="UniProtKB-SubCell"/>
</dbReference>
<dbReference type="GO" id="GO:0042910">
    <property type="term" value="F:xenobiotic transmembrane transporter activity"/>
    <property type="evidence" value="ECO:0007669"/>
    <property type="project" value="InterPro"/>
</dbReference>
<evidence type="ECO:0000256" key="3">
    <source>
        <dbReference type="ARBA" id="ARBA00022692"/>
    </source>
</evidence>
<comment type="similarity">
    <text evidence="2 6">Belongs to the multi antimicrobial extrusion (MATE) (TC 2.A.66.1) family.</text>
</comment>
<keyword evidence="11" id="KW-1185">Reference proteome</keyword>
<dbReference type="GO" id="GO:0015297">
    <property type="term" value="F:antiporter activity"/>
    <property type="evidence" value="ECO:0007669"/>
    <property type="project" value="InterPro"/>
</dbReference>
<protein>
    <recommendedName>
        <fullName evidence="6">Protein DETOXIFICATION</fullName>
    </recommendedName>
    <alternativeName>
        <fullName evidence="6">Multidrug and toxic compound extrusion protein</fullName>
    </alternativeName>
</protein>
<feature type="transmembrane region" description="Helical" evidence="6">
    <location>
        <begin position="133"/>
        <end position="151"/>
    </location>
</feature>
<dbReference type="NCBIfam" id="TIGR00797">
    <property type="entry name" value="matE"/>
    <property type="match status" value="1"/>
</dbReference>
<evidence type="ECO:0000256" key="4">
    <source>
        <dbReference type="ARBA" id="ARBA00022989"/>
    </source>
</evidence>
<comment type="subcellular location">
    <subcellularLocation>
        <location evidence="1">Membrane</location>
        <topology evidence="1">Multi-pass membrane protein</topology>
    </subcellularLocation>
</comment>
<feature type="transmembrane region" description="Helical" evidence="6">
    <location>
        <begin position="434"/>
        <end position="453"/>
    </location>
</feature>
<feature type="transmembrane region" description="Helical" evidence="6">
    <location>
        <begin position="204"/>
        <end position="223"/>
    </location>
</feature>
<sequence>MSRKSSEAFSPRSSVHSGNQLDEPLLHPSEPLDGDRSQVVKSPTVAELGRLAQLSGPLALQNLAGFMLSIIATAFIGHLDDNVKLSAAVMATSFYNITGYSLVIGLSAGMETLCGQAFGAGNYAMLGLVLQRALLICCAACTLIALFWTQAHQLLLTLHQEPEIVAGASRYLAIATPALFLSSISSCIYRYLVTQQEVRPPMICTCITAALCPAYNWLLIYRFQMGLDGAAWAFVSSTGTYALLLTTYTVVREWQGLKNCDPRRTWTGFSWRAFAEWEVYLRYAAPSAAMICMEWWIFELVIFMAGSLGDFARVAVAVMGISFNITSWAYMIPMSLGTAVNTRVANALGAGSARAARTAARAAFSATVVMQLLLAGGLFAGRHLVAQLFTWNTEVVYNVGRIMPVLAASAVGDGFVAVLGGVLRGCGRQTWGAVLNLVGYWLVGCPLALLLGFREHLDVLGFWCGLAAATSLQAVILGVVVYRLNWDLEVARAANLVSKHATLVAEAGVDSQA</sequence>
<dbReference type="Proteomes" id="UP000722791">
    <property type="component" value="Unassembled WGS sequence"/>
</dbReference>
<dbReference type="InterPro" id="IPR002528">
    <property type="entry name" value="MATE_fam"/>
</dbReference>
<evidence type="ECO:0000256" key="5">
    <source>
        <dbReference type="ARBA" id="ARBA00023136"/>
    </source>
</evidence>
<accession>A0A8J4FZL7</accession>
<feature type="compositionally biased region" description="Polar residues" evidence="7">
    <location>
        <begin position="7"/>
        <end position="20"/>
    </location>
</feature>
<dbReference type="Proteomes" id="UP000747110">
    <property type="component" value="Unassembled WGS sequence"/>
</dbReference>
<evidence type="ECO:0000256" key="1">
    <source>
        <dbReference type="ARBA" id="ARBA00004141"/>
    </source>
</evidence>
<feature type="transmembrane region" description="Helical" evidence="6">
    <location>
        <begin position="459"/>
        <end position="482"/>
    </location>
</feature>
<evidence type="ECO:0000256" key="6">
    <source>
        <dbReference type="RuleBase" id="RU004914"/>
    </source>
</evidence>
<dbReference type="Pfam" id="PF01554">
    <property type="entry name" value="MatE"/>
    <property type="match status" value="2"/>
</dbReference>
<dbReference type="InterPro" id="IPR045069">
    <property type="entry name" value="MATE_euk"/>
</dbReference>
<keyword evidence="4 6" id="KW-1133">Transmembrane helix</keyword>
<feature type="transmembrane region" description="Helical" evidence="6">
    <location>
        <begin position="311"/>
        <end position="331"/>
    </location>
</feature>
<evidence type="ECO:0000313" key="9">
    <source>
        <dbReference type="EMBL" id="GIL95693.1"/>
    </source>
</evidence>
<dbReference type="AlphaFoldDB" id="A0A8J4FZL7"/>
<evidence type="ECO:0000313" key="11">
    <source>
        <dbReference type="Proteomes" id="UP000747110"/>
    </source>
</evidence>
<feature type="transmembrane region" description="Helical" evidence="6">
    <location>
        <begin position="171"/>
        <end position="192"/>
    </location>
</feature>
<evidence type="ECO:0000313" key="10">
    <source>
        <dbReference type="Proteomes" id="UP000722791"/>
    </source>
</evidence>
<organism evidence="9 10">
    <name type="scientific">Volvox reticuliferus</name>
    <dbReference type="NCBI Taxonomy" id="1737510"/>
    <lineage>
        <taxon>Eukaryota</taxon>
        <taxon>Viridiplantae</taxon>
        <taxon>Chlorophyta</taxon>
        <taxon>core chlorophytes</taxon>
        <taxon>Chlorophyceae</taxon>
        <taxon>CS clade</taxon>
        <taxon>Chlamydomonadales</taxon>
        <taxon>Volvocaceae</taxon>
        <taxon>Volvox</taxon>
    </lineage>
</organism>
<feature type="transmembrane region" description="Helical" evidence="6">
    <location>
        <begin position="280"/>
        <end position="305"/>
    </location>
</feature>
<feature type="region of interest" description="Disordered" evidence="7">
    <location>
        <begin position="1"/>
        <end position="38"/>
    </location>
</feature>
<dbReference type="EMBL" id="BNCP01000039">
    <property type="protein sequence ID" value="GIL87423.1"/>
    <property type="molecule type" value="Genomic_DNA"/>
</dbReference>
<dbReference type="PANTHER" id="PTHR11206">
    <property type="entry name" value="MULTIDRUG RESISTANCE PROTEIN"/>
    <property type="match status" value="1"/>
</dbReference>
<name>A0A8J4FZL7_9CHLO</name>
<keyword evidence="3 6" id="KW-0812">Transmembrane</keyword>
<feature type="transmembrane region" description="Helical" evidence="6">
    <location>
        <begin position="229"/>
        <end position="251"/>
    </location>
</feature>
<dbReference type="EMBL" id="BNCQ01000002">
    <property type="protein sequence ID" value="GIL95693.1"/>
    <property type="molecule type" value="Genomic_DNA"/>
</dbReference>
<feature type="transmembrane region" description="Helical" evidence="6">
    <location>
        <begin position="58"/>
        <end position="79"/>
    </location>
</feature>
<dbReference type="OrthoDB" id="2126698at2759"/>
<keyword evidence="5 6" id="KW-0472">Membrane</keyword>